<dbReference type="EMBL" id="FZOF01000067">
    <property type="protein sequence ID" value="SNT60506.1"/>
    <property type="molecule type" value="Genomic_DNA"/>
</dbReference>
<dbReference type="OrthoDB" id="5101691at2"/>
<protein>
    <submittedName>
        <fullName evidence="11">FtsX-like permease family protein</fullName>
    </submittedName>
</protein>
<feature type="chain" id="PRO_5038390481" evidence="9">
    <location>
        <begin position="33"/>
        <end position="1110"/>
    </location>
</feature>
<feature type="transmembrane region" description="Helical" evidence="8">
    <location>
        <begin position="1029"/>
        <end position="1055"/>
    </location>
</feature>
<feature type="transmembrane region" description="Helical" evidence="8">
    <location>
        <begin position="433"/>
        <end position="454"/>
    </location>
</feature>
<evidence type="ECO:0000256" key="9">
    <source>
        <dbReference type="SAM" id="SignalP"/>
    </source>
</evidence>
<keyword evidence="9" id="KW-0732">Signal</keyword>
<comment type="subcellular location">
    <subcellularLocation>
        <location evidence="1">Cell membrane</location>
        <topology evidence="1">Multi-pass membrane protein</topology>
    </subcellularLocation>
</comment>
<dbReference type="Pfam" id="PF02687">
    <property type="entry name" value="FtsX"/>
    <property type="match status" value="2"/>
</dbReference>
<evidence type="ECO:0000256" key="7">
    <source>
        <dbReference type="SAM" id="MobiDB-lite"/>
    </source>
</evidence>
<feature type="transmembrane region" description="Helical" evidence="8">
    <location>
        <begin position="975"/>
        <end position="999"/>
    </location>
</feature>
<organism evidence="11 12">
    <name type="scientific">Actinacidiphila glaucinigra</name>
    <dbReference type="NCBI Taxonomy" id="235986"/>
    <lineage>
        <taxon>Bacteria</taxon>
        <taxon>Bacillati</taxon>
        <taxon>Actinomycetota</taxon>
        <taxon>Actinomycetes</taxon>
        <taxon>Kitasatosporales</taxon>
        <taxon>Streptomycetaceae</taxon>
        <taxon>Actinacidiphila</taxon>
    </lineage>
</organism>
<keyword evidence="12" id="KW-1185">Reference proteome</keyword>
<feature type="domain" description="ABC3 transporter permease C-terminal" evidence="10">
    <location>
        <begin position="302"/>
        <end position="415"/>
    </location>
</feature>
<keyword evidence="3 8" id="KW-0812">Transmembrane</keyword>
<gene>
    <name evidence="11" type="ORF">SAMN05216252_1673</name>
</gene>
<evidence type="ECO:0000259" key="10">
    <source>
        <dbReference type="Pfam" id="PF02687"/>
    </source>
</evidence>
<keyword evidence="4 8" id="KW-1133">Transmembrane helix</keyword>
<keyword evidence="2" id="KW-1003">Cell membrane</keyword>
<feature type="signal peptide" evidence="9">
    <location>
        <begin position="1"/>
        <end position="32"/>
    </location>
</feature>
<dbReference type="PANTHER" id="PTHR30572">
    <property type="entry name" value="MEMBRANE COMPONENT OF TRANSPORTER-RELATED"/>
    <property type="match status" value="1"/>
</dbReference>
<feature type="transmembrane region" description="Helical" evidence="8">
    <location>
        <begin position="299"/>
        <end position="321"/>
    </location>
</feature>
<feature type="transmembrane region" description="Helical" evidence="8">
    <location>
        <begin position="392"/>
        <end position="412"/>
    </location>
</feature>
<dbReference type="Proteomes" id="UP000198280">
    <property type="component" value="Unassembled WGS sequence"/>
</dbReference>
<evidence type="ECO:0000256" key="8">
    <source>
        <dbReference type="SAM" id="Phobius"/>
    </source>
</evidence>
<feature type="transmembrane region" description="Helical" evidence="8">
    <location>
        <begin position="1075"/>
        <end position="1095"/>
    </location>
</feature>
<dbReference type="PANTHER" id="PTHR30572:SF4">
    <property type="entry name" value="ABC TRANSPORTER PERMEASE YTRF"/>
    <property type="match status" value="1"/>
</dbReference>
<dbReference type="InterPro" id="IPR050250">
    <property type="entry name" value="Macrolide_Exporter_MacB"/>
</dbReference>
<name>A0A239P093_9ACTN</name>
<sequence>MVPGFVLLRLRAHRLLLAAALLSVVLTTCAVAALAAFSGAVGDAGLRRALQGPSAARTQIDVTSEVTDQDTGRLESTVRRALTGAYDGLPVRVSSSTRSGAYGLPRDLRPAGASPSDNPDLTLLATFDRARVTMVEGAFPAAPKAAGPVPVALPESAAEALGVTPGDVITLADRRGGPSVRVRLTGLYRPADPAALYWRLDPLEGRGVRTLSFTTYGPMLVDPRAFAAGAVPAAEVQWTAGADFSAMTTARLDRVGQDVRRTVGQLDGTVLNGETTASSQLPALADDLSRNLLVSRSTLLISALQLAVLAGLALMLVAGLLATERSEETAQLRARGGSRSRIAGLAATEAVLLALPAAVLAPLLTGPLVRLLAGHGALARADVHLDVPTTTAWWAGVLAALACAVAVASPALRRTGTYAGEREARSRKGALPGAVQAGTDLALLLVAGLGYWQLSRRDGGTGALTTDTAGALSLDPVLIVAPAICLLAGAVLALRLLPLAARLGERLAAGSRGLPTALAGWQLSRRTGRGAVPALLLVLAVSISMFAIGENASWERSQRDQADFTVGADVRVAATSTLPFGQGGVYDHVPGIAAVTPANRSTVPLPRGREATVLSLDTTAASRVTGLRDDLTDRPFQDLLRSLRPQDIASRDAGFTLPEGTARLLLTVRLQASDFGGRPTASNVTTRLSATFTDRFGVPYTMALGKVPADGGRHVVVADFAAEAGRAPGAGPAGPLRLTTLKADYVLPQDTEHHRLSLVGLRAVSGDGSAHAVPVPGDSSWQARATMGNPDFTEDAIHLAAEADAPRSDRRTPLTVEYDTGQMPPGSYWPGGYDEASVIATSGPKAPATLTGVATDSFLRAVDAKVGDPVRIQLAGVTVPVRVTAAVRALPTATARTSDTDGGALLLDLRSVNTLLNAGRGSLVPGEWWLAAEPGATARVASALRARGDITSLLVRDEQRTELQRDPLGAGPLSALPAAVVTAAVLAAVGYIVAAAGALRERSQEFAMLRALGTPRRWLARVIAAEQGLLVLVAVGVGAVLGGLLTRLVVPLIILTAHAENPVPEVRVELPSGPLVLLLITVTVLPLLGVMLTAWRSADPAQALRRQGGE</sequence>
<dbReference type="GO" id="GO:0022857">
    <property type="term" value="F:transmembrane transporter activity"/>
    <property type="evidence" value="ECO:0007669"/>
    <property type="project" value="TreeGrafter"/>
</dbReference>
<accession>A0A239P093</accession>
<feature type="transmembrane region" description="Helical" evidence="8">
    <location>
        <begin position="342"/>
        <end position="364"/>
    </location>
</feature>
<dbReference type="InterPro" id="IPR003838">
    <property type="entry name" value="ABC3_permease_C"/>
</dbReference>
<feature type="transmembrane region" description="Helical" evidence="8">
    <location>
        <begin position="531"/>
        <end position="549"/>
    </location>
</feature>
<proteinExistence type="inferred from homology"/>
<evidence type="ECO:0000256" key="6">
    <source>
        <dbReference type="ARBA" id="ARBA00038076"/>
    </source>
</evidence>
<feature type="transmembrane region" description="Helical" evidence="8">
    <location>
        <begin position="474"/>
        <end position="497"/>
    </location>
</feature>
<evidence type="ECO:0000313" key="12">
    <source>
        <dbReference type="Proteomes" id="UP000198280"/>
    </source>
</evidence>
<feature type="domain" description="ABC3 transporter permease C-terminal" evidence="10">
    <location>
        <begin position="980"/>
        <end position="1097"/>
    </location>
</feature>
<evidence type="ECO:0000256" key="2">
    <source>
        <dbReference type="ARBA" id="ARBA00022475"/>
    </source>
</evidence>
<evidence type="ECO:0000256" key="3">
    <source>
        <dbReference type="ARBA" id="ARBA00022692"/>
    </source>
</evidence>
<evidence type="ECO:0000256" key="1">
    <source>
        <dbReference type="ARBA" id="ARBA00004651"/>
    </source>
</evidence>
<reference evidence="11 12" key="1">
    <citation type="submission" date="2017-06" db="EMBL/GenBank/DDBJ databases">
        <authorList>
            <person name="Kim H.J."/>
            <person name="Triplett B.A."/>
        </authorList>
    </citation>
    <scope>NUCLEOTIDE SEQUENCE [LARGE SCALE GENOMIC DNA]</scope>
    <source>
        <strain evidence="11 12">CGMCC 4.1858</strain>
    </source>
</reference>
<feature type="region of interest" description="Disordered" evidence="7">
    <location>
        <begin position="97"/>
        <end position="119"/>
    </location>
</feature>
<evidence type="ECO:0000256" key="5">
    <source>
        <dbReference type="ARBA" id="ARBA00023136"/>
    </source>
</evidence>
<dbReference type="RefSeq" id="WP_089229492.1">
    <property type="nucleotide sequence ID" value="NZ_FZOF01000067.1"/>
</dbReference>
<comment type="similarity">
    <text evidence="6">Belongs to the ABC-4 integral membrane protein family.</text>
</comment>
<dbReference type="AlphaFoldDB" id="A0A239P093"/>
<keyword evidence="5 8" id="KW-0472">Membrane</keyword>
<evidence type="ECO:0000313" key="11">
    <source>
        <dbReference type="EMBL" id="SNT60506.1"/>
    </source>
</evidence>
<dbReference type="GO" id="GO:0005886">
    <property type="term" value="C:plasma membrane"/>
    <property type="evidence" value="ECO:0007669"/>
    <property type="project" value="UniProtKB-SubCell"/>
</dbReference>
<evidence type="ECO:0000256" key="4">
    <source>
        <dbReference type="ARBA" id="ARBA00022989"/>
    </source>
</evidence>